<dbReference type="Proteomes" id="UP001221898">
    <property type="component" value="Unassembled WGS sequence"/>
</dbReference>
<evidence type="ECO:0000313" key="3">
    <source>
        <dbReference type="Proteomes" id="UP001221898"/>
    </source>
</evidence>
<feature type="region of interest" description="Disordered" evidence="1">
    <location>
        <begin position="1"/>
        <end position="68"/>
    </location>
</feature>
<protein>
    <submittedName>
        <fullName evidence="2">Uncharacterized protein</fullName>
    </submittedName>
</protein>
<sequence length="121" mass="12662">MSRTGHGSYGSRERGGPQLGAPYAAGGPGSPPPLTQSAGQAVSTPRPPPWRTPRPSINLRPSTVAWPNLVPSRPQVALAREGGGDGSTKYTKPAIFGKGEINVVTLHAAVVQDDWLQTDRS</sequence>
<evidence type="ECO:0000256" key="1">
    <source>
        <dbReference type="SAM" id="MobiDB-lite"/>
    </source>
</evidence>
<dbReference type="AlphaFoldDB" id="A0AAD7WF76"/>
<reference evidence="2" key="1">
    <citation type="journal article" date="2023" name="Science">
        <title>Genome structures resolve the early diversification of teleost fishes.</title>
        <authorList>
            <person name="Parey E."/>
            <person name="Louis A."/>
            <person name="Montfort J."/>
            <person name="Bouchez O."/>
            <person name="Roques C."/>
            <person name="Iampietro C."/>
            <person name="Lluch J."/>
            <person name="Castinel A."/>
            <person name="Donnadieu C."/>
            <person name="Desvignes T."/>
            <person name="Floi Bucao C."/>
            <person name="Jouanno E."/>
            <person name="Wen M."/>
            <person name="Mejri S."/>
            <person name="Dirks R."/>
            <person name="Jansen H."/>
            <person name="Henkel C."/>
            <person name="Chen W.J."/>
            <person name="Zahm M."/>
            <person name="Cabau C."/>
            <person name="Klopp C."/>
            <person name="Thompson A.W."/>
            <person name="Robinson-Rechavi M."/>
            <person name="Braasch I."/>
            <person name="Lecointre G."/>
            <person name="Bobe J."/>
            <person name="Postlethwait J.H."/>
            <person name="Berthelot C."/>
            <person name="Roest Crollius H."/>
            <person name="Guiguen Y."/>
        </authorList>
    </citation>
    <scope>NUCLEOTIDE SEQUENCE</scope>
    <source>
        <strain evidence="2">NC1722</strain>
    </source>
</reference>
<gene>
    <name evidence="2" type="ORF">AAFF_G00042120</name>
</gene>
<evidence type="ECO:0000313" key="2">
    <source>
        <dbReference type="EMBL" id="KAJ8394857.1"/>
    </source>
</evidence>
<dbReference type="EMBL" id="JAINUG010000122">
    <property type="protein sequence ID" value="KAJ8394857.1"/>
    <property type="molecule type" value="Genomic_DNA"/>
</dbReference>
<name>A0AAD7WF76_9TELE</name>
<proteinExistence type="predicted"/>
<comment type="caution">
    <text evidence="2">The sequence shown here is derived from an EMBL/GenBank/DDBJ whole genome shotgun (WGS) entry which is preliminary data.</text>
</comment>
<accession>A0AAD7WF76</accession>
<keyword evidence="3" id="KW-1185">Reference proteome</keyword>
<organism evidence="2 3">
    <name type="scientific">Aldrovandia affinis</name>
    <dbReference type="NCBI Taxonomy" id="143900"/>
    <lineage>
        <taxon>Eukaryota</taxon>
        <taxon>Metazoa</taxon>
        <taxon>Chordata</taxon>
        <taxon>Craniata</taxon>
        <taxon>Vertebrata</taxon>
        <taxon>Euteleostomi</taxon>
        <taxon>Actinopterygii</taxon>
        <taxon>Neopterygii</taxon>
        <taxon>Teleostei</taxon>
        <taxon>Notacanthiformes</taxon>
        <taxon>Halosauridae</taxon>
        <taxon>Aldrovandia</taxon>
    </lineage>
</organism>